<sequence length="70" mass="7679">MHRILLSVTMETDPSLPSPRHTRVLKSVPSAETSLLANIMEHSVVMVARDSSVEVYEEVMSILAGSTEIV</sequence>
<proteinExistence type="predicted"/>
<accession>A0A0B7APH5</accession>
<dbReference type="AlphaFoldDB" id="A0A0B7APH5"/>
<dbReference type="EMBL" id="HACG01035617">
    <property type="protein sequence ID" value="CEK82482.1"/>
    <property type="molecule type" value="Transcribed_RNA"/>
</dbReference>
<evidence type="ECO:0000313" key="1">
    <source>
        <dbReference type="EMBL" id="CEK82482.1"/>
    </source>
</evidence>
<gene>
    <name evidence="1" type="primary">ORF131734</name>
</gene>
<name>A0A0B7APH5_9EUPU</name>
<protein>
    <submittedName>
        <fullName evidence="1">Uncharacterized protein</fullName>
    </submittedName>
</protein>
<reference evidence="1" key="1">
    <citation type="submission" date="2014-12" db="EMBL/GenBank/DDBJ databases">
        <title>Insight into the proteome of Arion vulgaris.</title>
        <authorList>
            <person name="Aradska J."/>
            <person name="Bulat T."/>
            <person name="Smidak R."/>
            <person name="Sarate P."/>
            <person name="Gangsoo J."/>
            <person name="Sialana F."/>
            <person name="Bilban M."/>
            <person name="Lubec G."/>
        </authorList>
    </citation>
    <scope>NUCLEOTIDE SEQUENCE</scope>
    <source>
        <tissue evidence="1">Skin</tissue>
    </source>
</reference>
<organism evidence="1">
    <name type="scientific">Arion vulgaris</name>
    <dbReference type="NCBI Taxonomy" id="1028688"/>
    <lineage>
        <taxon>Eukaryota</taxon>
        <taxon>Metazoa</taxon>
        <taxon>Spiralia</taxon>
        <taxon>Lophotrochozoa</taxon>
        <taxon>Mollusca</taxon>
        <taxon>Gastropoda</taxon>
        <taxon>Heterobranchia</taxon>
        <taxon>Euthyneura</taxon>
        <taxon>Panpulmonata</taxon>
        <taxon>Eupulmonata</taxon>
        <taxon>Stylommatophora</taxon>
        <taxon>Helicina</taxon>
        <taxon>Arionoidea</taxon>
        <taxon>Arionidae</taxon>
        <taxon>Arion</taxon>
    </lineage>
</organism>